<gene>
    <name evidence="1" type="primary">LOC101116892</name>
</gene>
<reference evidence="1" key="1">
    <citation type="submission" date="2020-11" db="EMBL/GenBank/DDBJ databases">
        <authorList>
            <person name="Davenport K.M."/>
            <person name="Bickhart D.M."/>
            <person name="Smith T.P.L."/>
            <person name="Murdoch B.M."/>
            <person name="Rosen B.D."/>
        </authorList>
    </citation>
    <scope>NUCLEOTIDE SEQUENCE [LARGE SCALE GENOMIC DNA]</scope>
    <source>
        <strain evidence="1">OAR_USU_Benz2616</strain>
    </source>
</reference>
<reference evidence="1" key="3">
    <citation type="submission" date="2025-09" db="UniProtKB">
        <authorList>
            <consortium name="Ensembl"/>
        </authorList>
    </citation>
    <scope>IDENTIFICATION</scope>
</reference>
<protein>
    <submittedName>
        <fullName evidence="1">Uncharacterized protein</fullName>
    </submittedName>
</protein>
<proteinExistence type="predicted"/>
<reference evidence="1" key="2">
    <citation type="submission" date="2025-08" db="UniProtKB">
        <authorList>
            <consortium name="Ensembl"/>
        </authorList>
    </citation>
    <scope>IDENTIFICATION</scope>
</reference>
<sequence>MVICPFPVRGQSPVLSPPMFHKPGGGLCRINRQQHRGNSSIRAGGSSGSTAHIPISQADMRAERMSPLLALGLLLAGLCSVHCLPENVVVKDQDRRARVDDHALASSNTDFAFSLYKQLALKNPNKNVIFSPLSVSIALAFLSLGARGSTLTEILEGLKFNLTEIQETEIHQGFQHLLQALNRPSNQLQLSVGNAMFVRDQLKLLDKFIEDAHVLYSSEAFPTNFRDPEAAKSLINDYVKNKTQGKIEELFKVLSPRTVLVLVNYIYFKARWKIPFDPKHTEQAEFHVSKNETVEVPMMALGLETPYFRDEELGCTLVELTYTSNDSALFILPDEGKMQDLEAKLIPETLTRWRNSLKPSKIHELYLPKFSIKSNYELIDILSQLGIEKIFADADLSGITGTRDLVVTQVVHGAALDVDEEGTEGAAATGISIERTVLRTTVHFNRPFLIAVVLKDTQSIIFLGKVTNPSQA</sequence>
<dbReference type="Ensembl" id="ENSOART00020015674.2">
    <property type="protein sequence ID" value="ENSOARP00020012968.2"/>
    <property type="gene ID" value="ENSOARG00020010251.2"/>
</dbReference>
<organism evidence="1">
    <name type="scientific">Ovis aries</name>
    <name type="common">Sheep</name>
    <dbReference type="NCBI Taxonomy" id="9940"/>
    <lineage>
        <taxon>Eukaryota</taxon>
        <taxon>Metazoa</taxon>
        <taxon>Chordata</taxon>
        <taxon>Craniata</taxon>
        <taxon>Vertebrata</taxon>
        <taxon>Euteleostomi</taxon>
        <taxon>Mammalia</taxon>
        <taxon>Eutheria</taxon>
        <taxon>Laurasiatheria</taxon>
        <taxon>Artiodactyla</taxon>
        <taxon>Ruminantia</taxon>
        <taxon>Pecora</taxon>
        <taxon>Bovidae</taxon>
        <taxon>Caprinae</taxon>
        <taxon>Ovis</taxon>
    </lineage>
</organism>
<accession>A0AC11BCX1</accession>
<name>A0AC11BCX1_SHEEP</name>
<evidence type="ECO:0000313" key="1">
    <source>
        <dbReference type="Ensembl" id="ENSOARP00020012968.2"/>
    </source>
</evidence>